<feature type="compositionally biased region" description="Basic residues" evidence="2">
    <location>
        <begin position="12"/>
        <end position="22"/>
    </location>
</feature>
<proteinExistence type="predicted"/>
<dbReference type="GO" id="GO:0000981">
    <property type="term" value="F:DNA-binding transcription factor activity, RNA polymerase II-specific"/>
    <property type="evidence" value="ECO:0007669"/>
    <property type="project" value="InterPro"/>
</dbReference>
<dbReference type="Gene3D" id="4.10.240.10">
    <property type="entry name" value="Zn(2)-C6 fungal-type DNA-binding domain"/>
    <property type="match status" value="1"/>
</dbReference>
<evidence type="ECO:0000313" key="4">
    <source>
        <dbReference type="EMBL" id="KAH7270865.1"/>
    </source>
</evidence>
<dbReference type="GO" id="GO:0008270">
    <property type="term" value="F:zinc ion binding"/>
    <property type="evidence" value="ECO:0007669"/>
    <property type="project" value="InterPro"/>
</dbReference>
<dbReference type="RefSeq" id="XP_046057633.1">
    <property type="nucleotide sequence ID" value="XM_046198561.1"/>
</dbReference>
<keyword evidence="1" id="KW-0539">Nucleus</keyword>
<dbReference type="Pfam" id="PF00172">
    <property type="entry name" value="Zn_clus"/>
    <property type="match status" value="1"/>
</dbReference>
<evidence type="ECO:0000313" key="5">
    <source>
        <dbReference type="Proteomes" id="UP000720189"/>
    </source>
</evidence>
<dbReference type="PROSITE" id="PS00463">
    <property type="entry name" value="ZN2_CY6_FUNGAL_1"/>
    <property type="match status" value="1"/>
</dbReference>
<feature type="domain" description="Zn(2)-C6 fungal-type" evidence="3">
    <location>
        <begin position="25"/>
        <end position="55"/>
    </location>
</feature>
<dbReference type="OrthoDB" id="5419315at2759"/>
<dbReference type="PROSITE" id="PS50048">
    <property type="entry name" value="ZN2_CY6_FUNGAL_2"/>
    <property type="match status" value="1"/>
</dbReference>
<dbReference type="AlphaFoldDB" id="A0A9P9RAD4"/>
<gene>
    <name evidence="4" type="ORF">BKA55DRAFT_683921</name>
</gene>
<dbReference type="InterPro" id="IPR036864">
    <property type="entry name" value="Zn2-C6_fun-type_DNA-bd_sf"/>
</dbReference>
<accession>A0A9P9RAD4</accession>
<dbReference type="Proteomes" id="UP000720189">
    <property type="component" value="Unassembled WGS sequence"/>
</dbReference>
<evidence type="ECO:0000256" key="1">
    <source>
        <dbReference type="ARBA" id="ARBA00023242"/>
    </source>
</evidence>
<dbReference type="SUPFAM" id="SSF57701">
    <property type="entry name" value="Zn2/Cys6 DNA-binding domain"/>
    <property type="match status" value="1"/>
</dbReference>
<evidence type="ECO:0000256" key="2">
    <source>
        <dbReference type="SAM" id="MobiDB-lite"/>
    </source>
</evidence>
<keyword evidence="5" id="KW-1185">Reference proteome</keyword>
<dbReference type="CDD" id="cd00067">
    <property type="entry name" value="GAL4"/>
    <property type="match status" value="1"/>
</dbReference>
<evidence type="ECO:0000259" key="3">
    <source>
        <dbReference type="PROSITE" id="PS50048"/>
    </source>
</evidence>
<dbReference type="SMART" id="SM00066">
    <property type="entry name" value="GAL4"/>
    <property type="match status" value="1"/>
</dbReference>
<comment type="caution">
    <text evidence="4">The sequence shown here is derived from an EMBL/GenBank/DDBJ whole genome shotgun (WGS) entry which is preliminary data.</text>
</comment>
<feature type="compositionally biased region" description="Basic and acidic residues" evidence="2">
    <location>
        <begin position="1"/>
        <end position="11"/>
    </location>
</feature>
<protein>
    <recommendedName>
        <fullName evidence="3">Zn(2)-C6 fungal-type domain-containing protein</fullName>
    </recommendedName>
</protein>
<dbReference type="PANTHER" id="PTHR37534">
    <property type="entry name" value="TRANSCRIPTIONAL ACTIVATOR PROTEIN UGA3"/>
    <property type="match status" value="1"/>
</dbReference>
<organism evidence="4 5">
    <name type="scientific">Fusarium redolens</name>
    <dbReference type="NCBI Taxonomy" id="48865"/>
    <lineage>
        <taxon>Eukaryota</taxon>
        <taxon>Fungi</taxon>
        <taxon>Dikarya</taxon>
        <taxon>Ascomycota</taxon>
        <taxon>Pezizomycotina</taxon>
        <taxon>Sordariomycetes</taxon>
        <taxon>Hypocreomycetidae</taxon>
        <taxon>Hypocreales</taxon>
        <taxon>Nectriaceae</taxon>
        <taxon>Fusarium</taxon>
        <taxon>Fusarium redolens species complex</taxon>
    </lineage>
</organism>
<dbReference type="PANTHER" id="PTHR37534:SF46">
    <property type="entry name" value="ZN(II)2CYS6 TRANSCRIPTION FACTOR (EUROFUNG)"/>
    <property type="match status" value="1"/>
</dbReference>
<dbReference type="InterPro" id="IPR001138">
    <property type="entry name" value="Zn2Cys6_DnaBD"/>
</dbReference>
<feature type="region of interest" description="Disordered" evidence="2">
    <location>
        <begin position="70"/>
        <end position="93"/>
    </location>
</feature>
<dbReference type="EMBL" id="JAGMUX010000001">
    <property type="protein sequence ID" value="KAH7270865.1"/>
    <property type="molecule type" value="Genomic_DNA"/>
</dbReference>
<reference evidence="4" key="1">
    <citation type="journal article" date="2021" name="Nat. Commun.">
        <title>Genetic determinants of endophytism in the Arabidopsis root mycobiome.</title>
        <authorList>
            <person name="Mesny F."/>
            <person name="Miyauchi S."/>
            <person name="Thiergart T."/>
            <person name="Pickel B."/>
            <person name="Atanasova L."/>
            <person name="Karlsson M."/>
            <person name="Huettel B."/>
            <person name="Barry K.W."/>
            <person name="Haridas S."/>
            <person name="Chen C."/>
            <person name="Bauer D."/>
            <person name="Andreopoulos W."/>
            <person name="Pangilinan J."/>
            <person name="LaButti K."/>
            <person name="Riley R."/>
            <person name="Lipzen A."/>
            <person name="Clum A."/>
            <person name="Drula E."/>
            <person name="Henrissat B."/>
            <person name="Kohler A."/>
            <person name="Grigoriev I.V."/>
            <person name="Martin F.M."/>
            <person name="Hacquard S."/>
        </authorList>
    </citation>
    <scope>NUCLEOTIDE SEQUENCE</scope>
    <source>
        <strain evidence="4">MPI-CAGE-AT-0023</strain>
    </source>
</reference>
<name>A0A9P9RAD4_FUSRE</name>
<dbReference type="GeneID" id="70228515"/>
<sequence length="547" mass="62584">MTHHATDETKGKVRQRRAHTRSRTGCSECRSRRVRCGEQRPTCENCVNSKRTCEYPPVKIPLRERRALEKAGATQPWEHIPWEAPSSSKGPKVPNTQALVRQLILSSSATTLDCVAIEMPLKSHELFNYLAITDSPLVYGETLVTSPTENNKDCMPYTIADPEALRNAILIAATHFTFKVGSLEAFEHTFLFHRIETVRLVKNWLSGGDLTLSAAITKQIATLAYTEFCSGDMQMAEKHLNVIYALPCRSRDQSTTDAKTPDQELSDRYFLLTSTFIHGVQTVLHGILRAEDSTKDKNSLSVSNPMRLMHKWYKSEGQYLHCLKLKAIRLFSTFFILPNIGARLSEVYSAPIVNSLRKVTDEFYNLTEAQKLHDGFWRTGAAARVYDSVLESHQTSISPTDHEHETTSEAEQKTSWCGLVIAAELFLEQVVVLWRPFTKEIYLCSMRIFQRDLTFALQKTKTPEIADLLFWESFLGLMSLYLHEKQGDMEREPGFRPFFERLIKEQSRDMGLEKWEDARKVLLNIAWPLDFSEDDYVKEIWEAAIAD</sequence>
<feature type="region of interest" description="Disordered" evidence="2">
    <location>
        <begin position="1"/>
        <end position="24"/>
    </location>
</feature>